<gene>
    <name evidence="1" type="ORF">DERYTH_LOCUS17216</name>
</gene>
<evidence type="ECO:0000313" key="1">
    <source>
        <dbReference type="EMBL" id="CAG8754670.1"/>
    </source>
</evidence>
<organism evidence="1 2">
    <name type="scientific">Dentiscutata erythropus</name>
    <dbReference type="NCBI Taxonomy" id="1348616"/>
    <lineage>
        <taxon>Eukaryota</taxon>
        <taxon>Fungi</taxon>
        <taxon>Fungi incertae sedis</taxon>
        <taxon>Mucoromycota</taxon>
        <taxon>Glomeromycotina</taxon>
        <taxon>Glomeromycetes</taxon>
        <taxon>Diversisporales</taxon>
        <taxon>Gigasporaceae</taxon>
        <taxon>Dentiscutata</taxon>
    </lineage>
</organism>
<accession>A0A9N9IZ77</accession>
<name>A0A9N9IZ77_9GLOM</name>
<comment type="caution">
    <text evidence="1">The sequence shown here is derived from an EMBL/GenBank/DDBJ whole genome shotgun (WGS) entry which is preliminary data.</text>
</comment>
<reference evidence="1" key="1">
    <citation type="submission" date="2021-06" db="EMBL/GenBank/DDBJ databases">
        <authorList>
            <person name="Kallberg Y."/>
            <person name="Tangrot J."/>
            <person name="Rosling A."/>
        </authorList>
    </citation>
    <scope>NUCLEOTIDE SEQUENCE</scope>
    <source>
        <strain evidence="1">MA453B</strain>
    </source>
</reference>
<keyword evidence="2" id="KW-1185">Reference proteome</keyword>
<proteinExistence type="predicted"/>
<dbReference type="EMBL" id="CAJVPY010015963">
    <property type="protein sequence ID" value="CAG8754670.1"/>
    <property type="molecule type" value="Genomic_DNA"/>
</dbReference>
<dbReference type="Proteomes" id="UP000789405">
    <property type="component" value="Unassembled WGS sequence"/>
</dbReference>
<dbReference type="OrthoDB" id="10516426at2759"/>
<evidence type="ECO:0000313" key="2">
    <source>
        <dbReference type="Proteomes" id="UP000789405"/>
    </source>
</evidence>
<dbReference type="AlphaFoldDB" id="A0A9N9IZ77"/>
<protein>
    <submittedName>
        <fullName evidence="1">16557_t:CDS:1</fullName>
    </submittedName>
</protein>
<sequence length="185" mass="21584">MPKPPPDYHLDLTEYQRLYDFIKNKILDKKVLTSLFKETTSGFGMFLDKDHKKVRELGTKTLSDITNIPSKIPDLSSEAYDFLQNLDNELKGHYNKSDPVVNITRSKYFFIDAKIDELTYLNYPFMRVFVLNKYPLNYLKFFIAQFFKLGTNVKQTFKVLYNVDKDKVNGISVNAIKAVILTSKQ</sequence>